<sequence>MNPSTKQQDNISQYKNDLFYRRKSDKIIQTDDFDDDDSWITGSLDSPNNQDLEISCEPENPSPVNEPNLQTWTLSLQSIVRPTESESILPKANEISCMEHINIHIEKTKPRYYVVLLV</sequence>
<dbReference type="EMBL" id="UZAK01035336">
    <property type="protein sequence ID" value="VDP49936.1"/>
    <property type="molecule type" value="Genomic_DNA"/>
</dbReference>
<evidence type="ECO:0000313" key="1">
    <source>
        <dbReference type="EMBL" id="VDP49936.1"/>
    </source>
</evidence>
<protein>
    <submittedName>
        <fullName evidence="1 3">Uncharacterized protein</fullName>
    </submittedName>
</protein>
<reference evidence="1 2" key="2">
    <citation type="submission" date="2018-11" db="EMBL/GenBank/DDBJ databases">
        <authorList>
            <consortium name="Pathogen Informatics"/>
        </authorList>
    </citation>
    <scope>NUCLEOTIDE SEQUENCE [LARGE SCALE GENOMIC DNA]</scope>
    <source>
        <strain evidence="1">Dakar</strain>
        <strain evidence="2">Dakar, Senegal</strain>
    </source>
</reference>
<evidence type="ECO:0000313" key="2">
    <source>
        <dbReference type="Proteomes" id="UP000279833"/>
    </source>
</evidence>
<name>A0A183KCJ5_9TREM</name>
<keyword evidence="2" id="KW-1185">Reference proteome</keyword>
<dbReference type="Proteomes" id="UP000279833">
    <property type="component" value="Unassembled WGS sequence"/>
</dbReference>
<dbReference type="AlphaFoldDB" id="A0A183KCJ5"/>
<dbReference type="WBParaSite" id="SCUD_0001273801-mRNA-1">
    <property type="protein sequence ID" value="SCUD_0001273801-mRNA-1"/>
    <property type="gene ID" value="SCUD_0001273801"/>
</dbReference>
<accession>A0A183KCJ5</accession>
<proteinExistence type="predicted"/>
<evidence type="ECO:0000313" key="3">
    <source>
        <dbReference type="WBParaSite" id="SCUD_0001273801-mRNA-1"/>
    </source>
</evidence>
<reference evidence="3" key="1">
    <citation type="submission" date="2016-06" db="UniProtKB">
        <authorList>
            <consortium name="WormBaseParasite"/>
        </authorList>
    </citation>
    <scope>IDENTIFICATION</scope>
</reference>
<organism evidence="3">
    <name type="scientific">Schistosoma curassoni</name>
    <dbReference type="NCBI Taxonomy" id="6186"/>
    <lineage>
        <taxon>Eukaryota</taxon>
        <taxon>Metazoa</taxon>
        <taxon>Spiralia</taxon>
        <taxon>Lophotrochozoa</taxon>
        <taxon>Platyhelminthes</taxon>
        <taxon>Trematoda</taxon>
        <taxon>Digenea</taxon>
        <taxon>Strigeidida</taxon>
        <taxon>Schistosomatoidea</taxon>
        <taxon>Schistosomatidae</taxon>
        <taxon>Schistosoma</taxon>
    </lineage>
</organism>
<gene>
    <name evidence="1" type="ORF">SCUD_LOCUS12735</name>
</gene>